<dbReference type="AlphaFoldDB" id="A0A2N5HFH9"/>
<organism evidence="6 7">
    <name type="scientific">Neobacillus cucumis</name>
    <dbReference type="NCBI Taxonomy" id="1740721"/>
    <lineage>
        <taxon>Bacteria</taxon>
        <taxon>Bacillati</taxon>
        <taxon>Bacillota</taxon>
        <taxon>Bacilli</taxon>
        <taxon>Bacillales</taxon>
        <taxon>Bacillaceae</taxon>
        <taxon>Neobacillus</taxon>
    </lineage>
</organism>
<evidence type="ECO:0000256" key="2">
    <source>
        <dbReference type="ARBA" id="ARBA00022833"/>
    </source>
</evidence>
<evidence type="ECO:0000256" key="1">
    <source>
        <dbReference type="ARBA" id="ARBA00022723"/>
    </source>
</evidence>
<comment type="similarity">
    <text evidence="4">Belongs to the zinc-containing alcohol dehydrogenase family.</text>
</comment>
<dbReference type="SMART" id="SM00829">
    <property type="entry name" value="PKS_ER"/>
    <property type="match status" value="1"/>
</dbReference>
<dbReference type="InterPro" id="IPR050129">
    <property type="entry name" value="Zn_alcohol_dh"/>
</dbReference>
<dbReference type="PROSITE" id="PS00059">
    <property type="entry name" value="ADH_ZINC"/>
    <property type="match status" value="1"/>
</dbReference>
<protein>
    <submittedName>
        <fullName evidence="6">Alcohol dehydrogenase</fullName>
    </submittedName>
</protein>
<dbReference type="InterPro" id="IPR013154">
    <property type="entry name" value="ADH-like_N"/>
</dbReference>
<keyword evidence="3" id="KW-0560">Oxidoreductase</keyword>
<keyword evidence="2 4" id="KW-0862">Zinc</keyword>
<dbReference type="PANTHER" id="PTHR43401:SF2">
    <property type="entry name" value="L-THREONINE 3-DEHYDROGENASE"/>
    <property type="match status" value="1"/>
</dbReference>
<dbReference type="InterPro" id="IPR020843">
    <property type="entry name" value="ER"/>
</dbReference>
<reference evidence="6 7" key="1">
    <citation type="submission" date="2017-11" db="EMBL/GenBank/DDBJ databases">
        <title>Comparitive Functional Genomics of Dry Heat Resistant strains isolated from the Viking Spacecraft.</title>
        <authorList>
            <person name="Seuylemezian A."/>
            <person name="Cooper K."/>
            <person name="Vaishampayan P."/>
        </authorList>
    </citation>
    <scope>NUCLEOTIDE SEQUENCE [LARGE SCALE GENOMIC DNA]</scope>
    <source>
        <strain evidence="6 7">V32-6</strain>
    </source>
</reference>
<comment type="caution">
    <text evidence="6">The sequence shown here is derived from an EMBL/GenBank/DDBJ whole genome shotgun (WGS) entry which is preliminary data.</text>
</comment>
<dbReference type="InterPro" id="IPR013149">
    <property type="entry name" value="ADH-like_C"/>
</dbReference>
<evidence type="ECO:0000256" key="3">
    <source>
        <dbReference type="ARBA" id="ARBA00023002"/>
    </source>
</evidence>
<comment type="cofactor">
    <cofactor evidence="4">
        <name>Zn(2+)</name>
        <dbReference type="ChEBI" id="CHEBI:29105"/>
    </cofactor>
</comment>
<dbReference type="OrthoDB" id="9770238at2"/>
<dbReference type="SUPFAM" id="SSF50129">
    <property type="entry name" value="GroES-like"/>
    <property type="match status" value="1"/>
</dbReference>
<dbReference type="Gene3D" id="3.40.50.720">
    <property type="entry name" value="NAD(P)-binding Rossmann-like Domain"/>
    <property type="match status" value="1"/>
</dbReference>
<evidence type="ECO:0000256" key="4">
    <source>
        <dbReference type="RuleBase" id="RU361277"/>
    </source>
</evidence>
<dbReference type="PANTHER" id="PTHR43401">
    <property type="entry name" value="L-THREONINE 3-DEHYDROGENASE"/>
    <property type="match status" value="1"/>
</dbReference>
<dbReference type="GO" id="GO:0008270">
    <property type="term" value="F:zinc ion binding"/>
    <property type="evidence" value="ECO:0007669"/>
    <property type="project" value="InterPro"/>
</dbReference>
<name>A0A2N5HFH9_9BACI</name>
<gene>
    <name evidence="6" type="ORF">CVD27_12075</name>
</gene>
<evidence type="ECO:0000313" key="6">
    <source>
        <dbReference type="EMBL" id="PLS04233.1"/>
    </source>
</evidence>
<feature type="domain" description="Enoyl reductase (ER)" evidence="5">
    <location>
        <begin position="11"/>
        <end position="339"/>
    </location>
</feature>
<dbReference type="Proteomes" id="UP000234950">
    <property type="component" value="Unassembled WGS sequence"/>
</dbReference>
<dbReference type="RefSeq" id="WP_101648160.1">
    <property type="nucleotide sequence ID" value="NZ_PGVE01000044.1"/>
</dbReference>
<dbReference type="InterPro" id="IPR036291">
    <property type="entry name" value="NAD(P)-bd_dom_sf"/>
</dbReference>
<dbReference type="Pfam" id="PF00107">
    <property type="entry name" value="ADH_zinc_N"/>
    <property type="match status" value="1"/>
</dbReference>
<keyword evidence="7" id="KW-1185">Reference proteome</keyword>
<dbReference type="GO" id="GO:0016491">
    <property type="term" value="F:oxidoreductase activity"/>
    <property type="evidence" value="ECO:0007669"/>
    <property type="project" value="UniProtKB-KW"/>
</dbReference>
<keyword evidence="1 4" id="KW-0479">Metal-binding</keyword>
<evidence type="ECO:0000313" key="7">
    <source>
        <dbReference type="Proteomes" id="UP000234950"/>
    </source>
</evidence>
<dbReference type="InterPro" id="IPR011032">
    <property type="entry name" value="GroES-like_sf"/>
</dbReference>
<evidence type="ECO:0000259" key="5">
    <source>
        <dbReference type="SMART" id="SM00829"/>
    </source>
</evidence>
<proteinExistence type="inferred from homology"/>
<dbReference type="InterPro" id="IPR002328">
    <property type="entry name" value="ADH_Zn_CS"/>
</dbReference>
<dbReference type="Pfam" id="PF08240">
    <property type="entry name" value="ADH_N"/>
    <property type="match status" value="1"/>
</dbReference>
<dbReference type="EMBL" id="PGVE01000044">
    <property type="protein sequence ID" value="PLS04233.1"/>
    <property type="molecule type" value="Genomic_DNA"/>
</dbReference>
<sequence>MRAAVIDKPFSIVLHEVGSPVIKHANEVKIQVVVTGICGSEIHAYHGTHPFRIPPVISGHELAGVVVETGSDVLGTSVGDRVTVEPHYGCGECKTCKAGNYHICIEKRVLGTQEWIGSFGEYIVVPENTIVKLPDHVSYEQGALIEPLAVGVHAVRKAGVGQKDKVAILGAGPIGLGLMIAAKNAGATEIFITDALDYNLEIAKRLGATSPINTNDEDAVGRILEETDGEGVDTVFIAVGIPSVLNDSFRIVKRGGKVSEVALFGKKPEIDISYLQNKEIELMGSNMYVREDFEIAAEAIAANFFDTSLLISKVIPIEAIKDAMNIVDQKLENVIKVLLKY</sequence>
<dbReference type="SUPFAM" id="SSF51735">
    <property type="entry name" value="NAD(P)-binding Rossmann-fold domains"/>
    <property type="match status" value="1"/>
</dbReference>
<dbReference type="Gene3D" id="3.90.180.10">
    <property type="entry name" value="Medium-chain alcohol dehydrogenases, catalytic domain"/>
    <property type="match status" value="1"/>
</dbReference>
<accession>A0A2N5HFH9</accession>